<evidence type="ECO:0000313" key="3">
    <source>
        <dbReference type="EMBL" id="MDH5164147.1"/>
    </source>
</evidence>
<comment type="caution">
    <text evidence="3">The sequence shown here is derived from an EMBL/GenBank/DDBJ whole genome shotgun (WGS) entry which is preliminary data.</text>
</comment>
<dbReference type="GO" id="GO:0030655">
    <property type="term" value="P:beta-lactam antibiotic catabolic process"/>
    <property type="evidence" value="ECO:0007669"/>
    <property type="project" value="InterPro"/>
</dbReference>
<evidence type="ECO:0000313" key="4">
    <source>
        <dbReference type="Proteomes" id="UP001159179"/>
    </source>
</evidence>
<dbReference type="Pfam" id="PF13354">
    <property type="entry name" value="Beta-lactamase2"/>
    <property type="match status" value="1"/>
</dbReference>
<dbReference type="Proteomes" id="UP001159179">
    <property type="component" value="Unassembled WGS sequence"/>
</dbReference>
<dbReference type="PANTHER" id="PTHR35333:SF3">
    <property type="entry name" value="BETA-LACTAMASE-TYPE TRANSPEPTIDASE FOLD CONTAINING PROTEIN"/>
    <property type="match status" value="1"/>
</dbReference>
<organism evidence="3 4">
    <name type="scientific">Heyndrickxia oleronia</name>
    <dbReference type="NCBI Taxonomy" id="38875"/>
    <lineage>
        <taxon>Bacteria</taxon>
        <taxon>Bacillati</taxon>
        <taxon>Bacillota</taxon>
        <taxon>Bacilli</taxon>
        <taxon>Bacillales</taxon>
        <taxon>Bacillaceae</taxon>
        <taxon>Heyndrickxia</taxon>
    </lineage>
</organism>
<dbReference type="InterPro" id="IPR012338">
    <property type="entry name" value="Beta-lactam/transpept-like"/>
</dbReference>
<dbReference type="InterPro" id="IPR000871">
    <property type="entry name" value="Beta-lactam_class-A"/>
</dbReference>
<sequence length="364" mass="40919">MIVKWILIGIGSILALGVIFFIIILTPWYHNFAFGKPAEKMLGYVNDHPKKSALTVIKNGEIIYEKNGDQPMPLASTYKIIVASAYAEKVANQTLNPEELIPLKELDKYYAPNTDGGAHPAWIKEITKEEKKSDGMVPLEEVVKGMIKYSSNANTEYLMERIGLEFIESEEKRLGLSYSEKPYYFTSAMFIGNWLKVEKKQSTAEIEKKLKAMDDNEYSQLAATIHNELKEGIYKAGFGRISSSIDKIWSDRLIKGTTRDYAMLMSHIQTGNGLSKEKADILHAVLETEKGTGKKGGSTEFVLTEASYFKNKDGDDVSSALFLNNLTEKEQKTLFYIPTFVRIFQLGPFDGFSVALEANLLKLD</sequence>
<evidence type="ECO:0000259" key="2">
    <source>
        <dbReference type="Pfam" id="PF13354"/>
    </source>
</evidence>
<dbReference type="PANTHER" id="PTHR35333">
    <property type="entry name" value="BETA-LACTAMASE"/>
    <property type="match status" value="1"/>
</dbReference>
<protein>
    <submittedName>
        <fullName evidence="3">Serine hydrolase</fullName>
    </submittedName>
</protein>
<evidence type="ECO:0000256" key="1">
    <source>
        <dbReference type="SAM" id="Phobius"/>
    </source>
</evidence>
<proteinExistence type="predicted"/>
<reference evidence="3" key="1">
    <citation type="submission" date="2023-03" db="EMBL/GenBank/DDBJ databases">
        <title>Bacterial isolates from washroom surfaces on a university campus.</title>
        <authorList>
            <person name="Holman D.B."/>
            <person name="Gzyl K.E."/>
            <person name="Taheri A.E."/>
        </authorList>
    </citation>
    <scope>NUCLEOTIDE SEQUENCE</scope>
    <source>
        <strain evidence="3">RD03</strain>
    </source>
</reference>
<keyword evidence="1" id="KW-0812">Transmembrane</keyword>
<dbReference type="SUPFAM" id="SSF56601">
    <property type="entry name" value="beta-lactamase/transpeptidase-like"/>
    <property type="match status" value="1"/>
</dbReference>
<gene>
    <name evidence="3" type="ORF">P5X88_24755</name>
</gene>
<feature type="domain" description="Beta-lactamase class A catalytic" evidence="2">
    <location>
        <begin position="59"/>
        <end position="290"/>
    </location>
</feature>
<dbReference type="GO" id="GO:0008800">
    <property type="term" value="F:beta-lactamase activity"/>
    <property type="evidence" value="ECO:0007669"/>
    <property type="project" value="InterPro"/>
</dbReference>
<dbReference type="GO" id="GO:0046677">
    <property type="term" value="P:response to antibiotic"/>
    <property type="evidence" value="ECO:0007669"/>
    <property type="project" value="InterPro"/>
</dbReference>
<dbReference type="RefSeq" id="WP_280618822.1">
    <property type="nucleotide sequence ID" value="NZ_JAROYP010000024.1"/>
</dbReference>
<keyword evidence="1" id="KW-0472">Membrane</keyword>
<dbReference type="InterPro" id="IPR045155">
    <property type="entry name" value="Beta-lactam_cat"/>
</dbReference>
<feature type="transmembrane region" description="Helical" evidence="1">
    <location>
        <begin position="7"/>
        <end position="29"/>
    </location>
</feature>
<dbReference type="EMBL" id="JAROYP010000024">
    <property type="protein sequence ID" value="MDH5164147.1"/>
    <property type="molecule type" value="Genomic_DNA"/>
</dbReference>
<dbReference type="AlphaFoldDB" id="A0AAW6T3K9"/>
<accession>A0AAW6T3K9</accession>
<dbReference type="Gene3D" id="3.40.710.10">
    <property type="entry name" value="DD-peptidase/beta-lactamase superfamily"/>
    <property type="match status" value="1"/>
</dbReference>
<keyword evidence="3" id="KW-0378">Hydrolase</keyword>
<name>A0AAW6T3K9_9BACI</name>
<keyword evidence="1" id="KW-1133">Transmembrane helix</keyword>